<name>A0ABN3JNX3_9ACTN</name>
<sequence>MSFGRGRHAATINTRRPRNDRREHLNELRAAIDARPGIGGGLVERRGVPWLNLVRYWSPRRTLDIGCDFRDGAWWFVRLTDGTTIAPVDDITGTVRAIEHELGGVNG</sequence>
<gene>
    <name evidence="2" type="ORF">GCM10010191_55090</name>
</gene>
<feature type="region of interest" description="Disordered" evidence="1">
    <location>
        <begin position="1"/>
        <end position="20"/>
    </location>
</feature>
<dbReference type="EMBL" id="BAAARW010000020">
    <property type="protein sequence ID" value="GAA2433803.1"/>
    <property type="molecule type" value="Genomic_DNA"/>
</dbReference>
<evidence type="ECO:0000313" key="2">
    <source>
        <dbReference type="EMBL" id="GAA2433803.1"/>
    </source>
</evidence>
<organism evidence="2 3">
    <name type="scientific">Actinomadura vinacea</name>
    <dbReference type="NCBI Taxonomy" id="115336"/>
    <lineage>
        <taxon>Bacteria</taxon>
        <taxon>Bacillati</taxon>
        <taxon>Actinomycetota</taxon>
        <taxon>Actinomycetes</taxon>
        <taxon>Streptosporangiales</taxon>
        <taxon>Thermomonosporaceae</taxon>
        <taxon>Actinomadura</taxon>
    </lineage>
</organism>
<keyword evidence="3" id="KW-1185">Reference proteome</keyword>
<evidence type="ECO:0000313" key="3">
    <source>
        <dbReference type="Proteomes" id="UP001501231"/>
    </source>
</evidence>
<reference evidence="2 3" key="1">
    <citation type="journal article" date="2019" name="Int. J. Syst. Evol. Microbiol.">
        <title>The Global Catalogue of Microorganisms (GCM) 10K type strain sequencing project: providing services to taxonomists for standard genome sequencing and annotation.</title>
        <authorList>
            <consortium name="The Broad Institute Genomics Platform"/>
            <consortium name="The Broad Institute Genome Sequencing Center for Infectious Disease"/>
            <person name="Wu L."/>
            <person name="Ma J."/>
        </authorList>
    </citation>
    <scope>NUCLEOTIDE SEQUENCE [LARGE SCALE GENOMIC DNA]</scope>
    <source>
        <strain evidence="2 3">JCM 3325</strain>
    </source>
</reference>
<protein>
    <submittedName>
        <fullName evidence="2">Uncharacterized protein</fullName>
    </submittedName>
</protein>
<evidence type="ECO:0000256" key="1">
    <source>
        <dbReference type="SAM" id="MobiDB-lite"/>
    </source>
</evidence>
<accession>A0ABN3JNX3</accession>
<dbReference type="Proteomes" id="UP001501231">
    <property type="component" value="Unassembled WGS sequence"/>
</dbReference>
<dbReference type="RefSeq" id="WP_344592721.1">
    <property type="nucleotide sequence ID" value="NZ_BAAARW010000020.1"/>
</dbReference>
<proteinExistence type="predicted"/>
<comment type="caution">
    <text evidence="2">The sequence shown here is derived from an EMBL/GenBank/DDBJ whole genome shotgun (WGS) entry which is preliminary data.</text>
</comment>